<dbReference type="HOGENOM" id="CLU_2726434_0_0_1"/>
<organism evidence="1">
    <name type="scientific">Oryza meridionalis</name>
    <dbReference type="NCBI Taxonomy" id="40149"/>
    <lineage>
        <taxon>Eukaryota</taxon>
        <taxon>Viridiplantae</taxon>
        <taxon>Streptophyta</taxon>
        <taxon>Embryophyta</taxon>
        <taxon>Tracheophyta</taxon>
        <taxon>Spermatophyta</taxon>
        <taxon>Magnoliopsida</taxon>
        <taxon>Liliopsida</taxon>
        <taxon>Poales</taxon>
        <taxon>Poaceae</taxon>
        <taxon>BOP clade</taxon>
        <taxon>Oryzoideae</taxon>
        <taxon>Oryzeae</taxon>
        <taxon>Oryzinae</taxon>
        <taxon>Oryza</taxon>
    </lineage>
</organism>
<dbReference type="AlphaFoldDB" id="A0A0E0C9V0"/>
<reference evidence="1" key="1">
    <citation type="submission" date="2015-04" db="UniProtKB">
        <authorList>
            <consortium name="EnsemblPlants"/>
        </authorList>
    </citation>
    <scope>IDENTIFICATION</scope>
</reference>
<dbReference type="EnsemblPlants" id="OMERI01G33190.1">
    <property type="protein sequence ID" value="OMERI01G33190.1"/>
    <property type="gene ID" value="OMERI01G33190"/>
</dbReference>
<dbReference type="Proteomes" id="UP000008021">
    <property type="component" value="Chromosome 1"/>
</dbReference>
<dbReference type="Gramene" id="OMERI01G33190.1">
    <property type="protein sequence ID" value="OMERI01G33190.1"/>
    <property type="gene ID" value="OMERI01G33190"/>
</dbReference>
<reference evidence="1" key="2">
    <citation type="submission" date="2018-05" db="EMBL/GenBank/DDBJ databases">
        <title>OmerRS3 (Oryza meridionalis Reference Sequence Version 3).</title>
        <authorList>
            <person name="Zhang J."/>
            <person name="Kudrna D."/>
            <person name="Lee S."/>
            <person name="Talag J."/>
            <person name="Welchert J."/>
            <person name="Wing R.A."/>
        </authorList>
    </citation>
    <scope>NUCLEOTIDE SEQUENCE [LARGE SCALE GENOMIC DNA]</scope>
    <source>
        <strain evidence="1">cv. OR44</strain>
    </source>
</reference>
<name>A0A0E0C9V0_9ORYZ</name>
<keyword evidence="2" id="KW-1185">Reference proteome</keyword>
<evidence type="ECO:0000313" key="2">
    <source>
        <dbReference type="Proteomes" id="UP000008021"/>
    </source>
</evidence>
<accession>A0A0E0C9V0</accession>
<proteinExistence type="predicted"/>
<sequence>MSPSHGHLHLPRRRSRHSFSPMVQKDLIMIATQTVQRLFVGSLDPHILKGIRWSNQFVSSNLFPGAQRAQNV</sequence>
<protein>
    <submittedName>
        <fullName evidence="1">Uncharacterized protein</fullName>
    </submittedName>
</protein>
<evidence type="ECO:0000313" key="1">
    <source>
        <dbReference type="EnsemblPlants" id="OMERI01G33190.1"/>
    </source>
</evidence>